<organism evidence="1 2">
    <name type="scientific">Methylacidiphilum infernorum (isolate V4)</name>
    <name type="common">Methylokorus infernorum (strain V4)</name>
    <dbReference type="NCBI Taxonomy" id="481448"/>
    <lineage>
        <taxon>Bacteria</taxon>
        <taxon>Pseudomonadati</taxon>
        <taxon>Verrucomicrobiota</taxon>
        <taxon>Methylacidiphilae</taxon>
        <taxon>Methylacidiphilales</taxon>
        <taxon>Methylacidiphilaceae</taxon>
        <taxon>Methylacidiphilum (ex Ratnadevi et al. 2023)</taxon>
    </lineage>
</organism>
<sequence length="40" mass="4707">MNFVATIKFVMSEPCGVKSPFKKPIFPQTRFYACLFFQEQ</sequence>
<dbReference type="EMBL" id="CP000975">
    <property type="protein sequence ID" value="ACD83278.1"/>
    <property type="molecule type" value="Genomic_DNA"/>
</dbReference>
<name>B3DVC5_METI4</name>
<dbReference type="KEGG" id="min:Minf_1224"/>
<dbReference type="AlphaFoldDB" id="B3DVC5"/>
<dbReference type="STRING" id="481448.Minf_1224"/>
<gene>
    <name evidence="1" type="ordered locus">Minf_1224</name>
</gene>
<proteinExistence type="predicted"/>
<dbReference type="HOGENOM" id="CLU_3292291_0_0_0"/>
<protein>
    <submittedName>
        <fullName evidence="1">Uncharacterized protein</fullName>
    </submittedName>
</protein>
<evidence type="ECO:0000313" key="2">
    <source>
        <dbReference type="Proteomes" id="UP000009149"/>
    </source>
</evidence>
<dbReference type="Proteomes" id="UP000009149">
    <property type="component" value="Chromosome"/>
</dbReference>
<accession>B3DVC5</accession>
<reference evidence="1 2" key="1">
    <citation type="journal article" date="2008" name="Biol. Direct">
        <title>Complete genome sequence of the extremely acidophilic methanotroph isolate V4, Methylacidiphilum infernorum, a representative of the bacterial phylum Verrucomicrobia.</title>
        <authorList>
            <person name="Hou S."/>
            <person name="Makarova K.S."/>
            <person name="Saw J.H."/>
            <person name="Senin P."/>
            <person name="Ly B.V."/>
            <person name="Zhou Z."/>
            <person name="Ren Y."/>
            <person name="Wang J."/>
            <person name="Galperin M.Y."/>
            <person name="Omelchenko M.V."/>
            <person name="Wolf Y.I."/>
            <person name="Yutin N."/>
            <person name="Koonin E.V."/>
            <person name="Stott M.B."/>
            <person name="Mountain B.W."/>
            <person name="Crowe M.A."/>
            <person name="Smirnova A.V."/>
            <person name="Dunfield P.F."/>
            <person name="Feng L."/>
            <person name="Wang L."/>
            <person name="Alam M."/>
        </authorList>
    </citation>
    <scope>NUCLEOTIDE SEQUENCE [LARGE SCALE GENOMIC DNA]</scope>
    <source>
        <strain evidence="2">Isolate V4</strain>
    </source>
</reference>
<evidence type="ECO:0000313" key="1">
    <source>
        <dbReference type="EMBL" id="ACD83278.1"/>
    </source>
</evidence>